<feature type="domain" description="Doubled CXXCH motif" evidence="2">
    <location>
        <begin position="307"/>
        <end position="336"/>
    </location>
</feature>
<dbReference type="SUPFAM" id="SSF48371">
    <property type="entry name" value="ARM repeat"/>
    <property type="match status" value="1"/>
</dbReference>
<evidence type="ECO:0000256" key="1">
    <source>
        <dbReference type="ARBA" id="ARBA00022729"/>
    </source>
</evidence>
<dbReference type="SUPFAM" id="SSF48695">
    <property type="entry name" value="Multiheme cytochromes"/>
    <property type="match status" value="1"/>
</dbReference>
<dbReference type="EMBL" id="PIPQ01000001">
    <property type="protein sequence ID" value="RUO43741.1"/>
    <property type="molecule type" value="Genomic_DNA"/>
</dbReference>
<keyword evidence="5" id="KW-1185">Reference proteome</keyword>
<dbReference type="PANTHER" id="PTHR35038:SF8">
    <property type="entry name" value="C-TYPE POLYHEME CYTOCHROME OMCC"/>
    <property type="match status" value="1"/>
</dbReference>
<dbReference type="InterPro" id="IPR011990">
    <property type="entry name" value="TPR-like_helical_dom_sf"/>
</dbReference>
<dbReference type="InterPro" id="IPR010177">
    <property type="entry name" value="Paired_CXXCH_1"/>
</dbReference>
<dbReference type="Pfam" id="PF09699">
    <property type="entry name" value="Paired_CXXCH_1"/>
    <property type="match status" value="1"/>
</dbReference>
<dbReference type="InterPro" id="IPR011989">
    <property type="entry name" value="ARM-like"/>
</dbReference>
<dbReference type="Proteomes" id="UP000286976">
    <property type="component" value="Unassembled WGS sequence"/>
</dbReference>
<evidence type="ECO:0000313" key="5">
    <source>
        <dbReference type="Proteomes" id="UP000286976"/>
    </source>
</evidence>
<dbReference type="Gene3D" id="1.25.40.10">
    <property type="entry name" value="Tetratricopeptide repeat domain"/>
    <property type="match status" value="2"/>
</dbReference>
<dbReference type="InterPro" id="IPR036280">
    <property type="entry name" value="Multihaem_cyt_sf"/>
</dbReference>
<evidence type="ECO:0000259" key="2">
    <source>
        <dbReference type="Pfam" id="PF09699"/>
    </source>
</evidence>
<feature type="domain" description="Cytochrome c-552/4" evidence="3">
    <location>
        <begin position="172"/>
        <end position="214"/>
    </location>
</feature>
<dbReference type="InterPro" id="IPR016024">
    <property type="entry name" value="ARM-type_fold"/>
</dbReference>
<keyword evidence="1" id="KW-0732">Signal</keyword>
<comment type="caution">
    <text evidence="4">The sequence shown here is derived from an EMBL/GenBank/DDBJ whole genome shotgun (WGS) entry which is preliminary data.</text>
</comment>
<proteinExistence type="predicted"/>
<dbReference type="Gene3D" id="1.25.10.10">
    <property type="entry name" value="Leucine-rich Repeat Variant"/>
    <property type="match status" value="1"/>
</dbReference>
<name>A0A432X916_9GAMM</name>
<reference evidence="4 5" key="1">
    <citation type="journal article" date="2011" name="Front. Microbiol.">
        <title>Genomic signatures of strain selection and enhancement in Bacillus atrophaeus var. globigii, a historical biowarfare simulant.</title>
        <authorList>
            <person name="Gibbons H.S."/>
            <person name="Broomall S.M."/>
            <person name="McNew L.A."/>
            <person name="Daligault H."/>
            <person name="Chapman C."/>
            <person name="Bruce D."/>
            <person name="Karavis M."/>
            <person name="Krepps M."/>
            <person name="McGregor P.A."/>
            <person name="Hong C."/>
            <person name="Park K.H."/>
            <person name="Akmal A."/>
            <person name="Feldman A."/>
            <person name="Lin J.S."/>
            <person name="Chang W.E."/>
            <person name="Higgs B.W."/>
            <person name="Demirev P."/>
            <person name="Lindquist J."/>
            <person name="Liem A."/>
            <person name="Fochler E."/>
            <person name="Read T.D."/>
            <person name="Tapia R."/>
            <person name="Johnson S."/>
            <person name="Bishop-Lilly K.A."/>
            <person name="Detter C."/>
            <person name="Han C."/>
            <person name="Sozhamannan S."/>
            <person name="Rosenzweig C.N."/>
            <person name="Skowronski E.W."/>
        </authorList>
    </citation>
    <scope>NUCLEOTIDE SEQUENCE [LARGE SCALE GENOMIC DNA]</scope>
    <source>
        <strain evidence="4 5">AIT1</strain>
    </source>
</reference>
<protein>
    <submittedName>
        <fullName evidence="4">Uncharacterized protein</fullName>
    </submittedName>
</protein>
<evidence type="ECO:0000313" key="4">
    <source>
        <dbReference type="EMBL" id="RUO43741.1"/>
    </source>
</evidence>
<sequence length="744" mass="82679">MKWRLGITIIGISCITLAILWQASSQAPFGEARLVDSEALLVDEQLCQGCHQVQFQDWQDSHHQLAMLSPGDATVRGDFNNASLRTDTEITHFFRQNDEFWVRTPDASGTTKEYRVAYTFGWEPLQQYLLEGEGGRLQALGAAWDTEQNQWFHLYDGQGVDAQHPLHWHQPAQNANTQCIECHTSGFQLGYDAMNDRFDTRWHNLGVGCQSCHGPASEHLQWAQSANTQTDPLKGLAQAMDRGSHQLETCAQCHSRRTPLGEPAPEERLDDAYLVSQLTADLYEVDGKIHNEVFEHGSFMQSHMQRAGVVCSDCHNPHSGQLQTPGNAVCTQCHNPSGRAVRIGVDARNLNAGNYDSSSHHHHEPGSAGAQCVSCHMPGKLYMGNDLRHDHSFSSPNPEQALALGHSDACLSCHNKDDTERLTTRFRQWFPGHSPRDGGYARALFKARNGEAGAAEALLAQLVRNDLPNLRHAALLAELPNYPSQSAQQQIIEALSHEDANVRRAAINAAPALLNVNTLQHQLNNLLQDPRRSVRLSAAEQLLLLAEQAQAPVPTEPFEEYEQIQSQLLANAEAHFNLASLYRVTGQYDRVEASLRAAQSRNPTFSSATIALAQWLDSEAPGSGLAMLEEHLHEYPQDADLHHALGLARIRAKQIEAGVINLEQAHALVPDNAHYAYVLAIAWYDTGRQDQALQLMRDQLAQNPANRSLRLALLNYLPAGRERQKLLDELYLQNPNDPVLEAIP</sequence>
<dbReference type="Pfam" id="PF13646">
    <property type="entry name" value="HEAT_2"/>
    <property type="match status" value="1"/>
</dbReference>
<dbReference type="Gene3D" id="1.10.1130.10">
    <property type="entry name" value="Flavocytochrome C3, Chain A"/>
    <property type="match status" value="2"/>
</dbReference>
<dbReference type="SMART" id="SM00028">
    <property type="entry name" value="TPR"/>
    <property type="match status" value="3"/>
</dbReference>
<evidence type="ECO:0000259" key="3">
    <source>
        <dbReference type="Pfam" id="PF13435"/>
    </source>
</evidence>
<dbReference type="Pfam" id="PF13435">
    <property type="entry name" value="Cytochrome_C554"/>
    <property type="match status" value="1"/>
</dbReference>
<dbReference type="RefSeq" id="WP_126756133.1">
    <property type="nucleotide sequence ID" value="NZ_PIPQ01000001.1"/>
</dbReference>
<dbReference type="InterPro" id="IPR051829">
    <property type="entry name" value="Multiheme_Cytochr_ET"/>
</dbReference>
<accession>A0A432X916</accession>
<organism evidence="4 5">
    <name type="scientific">Aliidiomarina taiwanensis</name>
    <dbReference type="NCBI Taxonomy" id="946228"/>
    <lineage>
        <taxon>Bacteria</taxon>
        <taxon>Pseudomonadati</taxon>
        <taxon>Pseudomonadota</taxon>
        <taxon>Gammaproteobacteria</taxon>
        <taxon>Alteromonadales</taxon>
        <taxon>Idiomarinaceae</taxon>
        <taxon>Aliidiomarina</taxon>
    </lineage>
</organism>
<dbReference type="InterPro" id="IPR023155">
    <property type="entry name" value="Cyt_c-552/4"/>
</dbReference>
<gene>
    <name evidence="4" type="ORF">CWE15_00625</name>
</gene>
<dbReference type="AlphaFoldDB" id="A0A432X916"/>
<dbReference type="OrthoDB" id="9814800at2"/>
<dbReference type="InterPro" id="IPR019734">
    <property type="entry name" value="TPR_rpt"/>
</dbReference>
<dbReference type="PANTHER" id="PTHR35038">
    <property type="entry name" value="DISSIMILATORY SULFITE REDUCTASE SIRA"/>
    <property type="match status" value="1"/>
</dbReference>
<dbReference type="SUPFAM" id="SSF48452">
    <property type="entry name" value="TPR-like"/>
    <property type="match status" value="1"/>
</dbReference>